<dbReference type="PANTHER" id="PTHR13817">
    <property type="entry name" value="TITIN"/>
    <property type="match status" value="1"/>
</dbReference>
<dbReference type="SMART" id="SM00060">
    <property type="entry name" value="FN3"/>
    <property type="match status" value="5"/>
</dbReference>
<dbReference type="InterPro" id="IPR013320">
    <property type="entry name" value="ConA-like_dom_sf"/>
</dbReference>
<reference evidence="5 6" key="1">
    <citation type="submission" date="2018-08" db="EMBL/GenBank/DDBJ databases">
        <title>Genomic investigation of the strawberry pathogen Phytophthora fragariae indicates pathogenicity is determined by transcriptional variation in three key races.</title>
        <authorList>
            <person name="Adams T.M."/>
            <person name="Armitage A.D."/>
            <person name="Sobczyk M.K."/>
            <person name="Bates H.J."/>
            <person name="Dunwell J.M."/>
            <person name="Nellist C.F."/>
            <person name="Harrison R.J."/>
        </authorList>
    </citation>
    <scope>NUCLEOTIDE SEQUENCE [LARGE SCALE GENOMIC DNA]</scope>
    <source>
        <strain evidence="5 6">NOV-27</strain>
    </source>
</reference>
<evidence type="ECO:0000259" key="4">
    <source>
        <dbReference type="PROSITE" id="PS50853"/>
    </source>
</evidence>
<evidence type="ECO:0000256" key="3">
    <source>
        <dbReference type="SAM" id="SignalP"/>
    </source>
</evidence>
<organism evidence="5 6">
    <name type="scientific">Phytophthora fragariae</name>
    <dbReference type="NCBI Taxonomy" id="53985"/>
    <lineage>
        <taxon>Eukaryota</taxon>
        <taxon>Sar</taxon>
        <taxon>Stramenopiles</taxon>
        <taxon>Oomycota</taxon>
        <taxon>Peronosporomycetes</taxon>
        <taxon>Peronosporales</taxon>
        <taxon>Peronosporaceae</taxon>
        <taxon>Phytophthora</taxon>
    </lineage>
</organism>
<keyword evidence="3" id="KW-0732">Signal</keyword>
<feature type="region of interest" description="Disordered" evidence="2">
    <location>
        <begin position="265"/>
        <end position="294"/>
    </location>
</feature>
<evidence type="ECO:0000313" key="6">
    <source>
        <dbReference type="Proteomes" id="UP000433483"/>
    </source>
</evidence>
<dbReference type="PROSITE" id="PS50853">
    <property type="entry name" value="FN3"/>
    <property type="match status" value="3"/>
</dbReference>
<name>A0A6A3ZJ39_9STRA</name>
<dbReference type="EMBL" id="QXGB01000042">
    <property type="protein sequence ID" value="KAE9234931.1"/>
    <property type="molecule type" value="Genomic_DNA"/>
</dbReference>
<evidence type="ECO:0000256" key="2">
    <source>
        <dbReference type="SAM" id="MobiDB-lite"/>
    </source>
</evidence>
<dbReference type="Proteomes" id="UP000433483">
    <property type="component" value="Unassembled WGS sequence"/>
</dbReference>
<sequence length="1627" mass="176923">MLHDKRLGGGANQWRGMLLLLLWCLLCCCDVPALAMEQAESSTQILSRAGCACQPTLFSATNSAVTCYQTNSSSPLGCAVDPSDPCADGVLDRTWDLCNVVDLHLVTDRISSTTTTGGSLNATLYGKDRVTLKRAQLSDFILQHKVSKVTLALDNDTAVESVKIEATASMSLRIYEVQTTVNNLPTTIFSPPSPGPISFVSSEETSSTGVVSLLFVPVTEYFNSDVLSQCYFDLVGRCGYHADLQNSFDLFFLAEDNNEPIVAAKSSASPSFRRLSEQEKPRAPTPRPLSFLPKVNDRRAITQSQHASVHEDNELPSGNMVVGAANEPIHIRLTDLLEEIRRTRPEIAHLDLISLETVWHTSSAIKKARIGGLPSKTTGVDGKIVTRWRLVRQSSVVKIYPKDDLSSESNFKLVVQVRVARKVIQYSKRYDVAVDLRLNAKYADVIQPMDQSERLLVDSSEEERRLNTDDTTSQNAVILEMLALIIDLEEDAPLRLVMSELLVIDTTTIAATCHTTFMVFHVENVIRSAKAPSLGVQNVSDIHDPTVAHSCSEILSVWLKPNVTSIQVQIQVELVNVQNVVLGLATIPLIWTVIPSINLPGASRLLVGAHNTLAGDHLELALNYSDVPEGAHVDITVAVGAVNNIDYIEDLDVELLTIREVEVEWVPKSETDQPTSSGEAVYRSLPTRLQGNSTLSFKYQMGSDFSSISTDVVLNSSETRTVWSSESAVIVQDRWNYVEALIDLTYPSTAEIIFRGIASAEDTLRLTEISIRDFIQEMIVGAIDFVRATGGMIYVEISTAKSVPEPVLLRAYVNRLNSSKSPALSFTGSDLQYVGCEAITNMYACGDGSGIHFDSPTQCRSVCSAVETQLKFTPDSIVRSAQMMAFPVVDSFTIEFWAYFESLSTSSSNEQLLLLFGTQEGSLGITLSSSITISRCENQLRIPHGIPLREWTHVAIVFGTNDEVALFIDGSPVADGLLSKNNCDVPSFAYLQLGRDTMDILPDTSVLFGAMDEIRIWKLRHNTVYIFRIRIISKIGAQSAFSIPVSARTRDRASPSKTPQPVVADVTGGSITLVLKEPLDTGGLAIAQYNIFILQNDSFLKWTNAVASSASENTTISVTRDIEGAPLLPETSYTLKVLALQVDVSCDTLAEDGLESDEVTIITEKAAIPAPPPIPVLLQLSGCTALVTATPPDDFGGAGATGMTIGVFMSTGILRESFAVTLDPGVITVRNLLAHTRFLVKASLSTTIGSTEFGEALAFTTEDPSLPGKLAQLSYTNVGPSSVQVQWEEPENTGGGIISGYLIYERVIEANATRKLVYNSSDDSSTTSFLVGDLLAETLYIFSVLPVNQYGILGMDSENVVSITTSAAEAPSSPTNLEQSQVDGGYFDVSFSEPSETVVPQQPPPPELISATGGALYVTVVAPTDCGGSDLSSYVLNIARRTGGSLVYRQYASGPIQSSPYDKQLVNVSIYGLLSKSEYFITVSVENGQGWSQQSDGKAYSTSGPTPVRGMNPPKVALEDPGEITLAWDTPLDSGGLSIVGYMVQARYQLADGSWSPSKIVYDDRSSLVQTALITNIRPNTQYGFSVTAYNFQQEVPFDSVLYHQRILAARTFETIFFTWMIPQGMW</sequence>
<dbReference type="SUPFAM" id="SSF49265">
    <property type="entry name" value="Fibronectin type III"/>
    <property type="match status" value="4"/>
</dbReference>
<accession>A0A6A3ZJ39</accession>
<comment type="caution">
    <text evidence="5">The sequence shown here is derived from an EMBL/GenBank/DDBJ whole genome shotgun (WGS) entry which is preliminary data.</text>
</comment>
<gene>
    <name evidence="5" type="ORF">PF005_g1680</name>
</gene>
<protein>
    <recommendedName>
        <fullName evidence="4">Fibronectin type-III domain-containing protein</fullName>
    </recommendedName>
</protein>
<dbReference type="InterPro" id="IPR036116">
    <property type="entry name" value="FN3_sf"/>
</dbReference>
<dbReference type="Pfam" id="PF00041">
    <property type="entry name" value="fn3"/>
    <property type="match status" value="1"/>
</dbReference>
<feature type="domain" description="Fibronectin type-III" evidence="4">
    <location>
        <begin position="1510"/>
        <end position="1610"/>
    </location>
</feature>
<dbReference type="InterPro" id="IPR050964">
    <property type="entry name" value="Striated_Muscle_Regulatory"/>
</dbReference>
<feature type="domain" description="Fibronectin type-III" evidence="4">
    <location>
        <begin position="1402"/>
        <end position="1505"/>
    </location>
</feature>
<evidence type="ECO:0000313" key="5">
    <source>
        <dbReference type="EMBL" id="KAE9234931.1"/>
    </source>
</evidence>
<feature type="domain" description="Fibronectin type-III" evidence="4">
    <location>
        <begin position="1269"/>
        <end position="1368"/>
    </location>
</feature>
<proteinExistence type="predicted"/>
<evidence type="ECO:0000256" key="1">
    <source>
        <dbReference type="ARBA" id="ARBA00022737"/>
    </source>
</evidence>
<feature type="compositionally biased region" description="Polar residues" evidence="2">
    <location>
        <begin position="1492"/>
        <end position="1505"/>
    </location>
</feature>
<dbReference type="SUPFAM" id="SSF49899">
    <property type="entry name" value="Concanavalin A-like lectins/glucanases"/>
    <property type="match status" value="1"/>
</dbReference>
<dbReference type="Gene3D" id="2.60.40.10">
    <property type="entry name" value="Immunoglobulins"/>
    <property type="match status" value="4"/>
</dbReference>
<dbReference type="CDD" id="cd00063">
    <property type="entry name" value="FN3"/>
    <property type="match status" value="3"/>
</dbReference>
<dbReference type="Gene3D" id="2.60.120.200">
    <property type="match status" value="1"/>
</dbReference>
<dbReference type="InterPro" id="IPR003961">
    <property type="entry name" value="FN3_dom"/>
</dbReference>
<dbReference type="InterPro" id="IPR013783">
    <property type="entry name" value="Ig-like_fold"/>
</dbReference>
<dbReference type="PANTHER" id="PTHR13817:SF166">
    <property type="entry name" value="NEURONAL IGCAM-RELATED"/>
    <property type="match status" value="1"/>
</dbReference>
<dbReference type="OrthoDB" id="126182at2759"/>
<feature type="chain" id="PRO_5025488997" description="Fibronectin type-III domain-containing protein" evidence="3">
    <location>
        <begin position="36"/>
        <end position="1627"/>
    </location>
</feature>
<keyword evidence="1" id="KW-0677">Repeat</keyword>
<keyword evidence="6" id="KW-1185">Reference proteome</keyword>
<feature type="signal peptide" evidence="3">
    <location>
        <begin position="1"/>
        <end position="35"/>
    </location>
</feature>
<dbReference type="Pfam" id="PF13385">
    <property type="entry name" value="Laminin_G_3"/>
    <property type="match status" value="1"/>
</dbReference>
<feature type="region of interest" description="Disordered" evidence="2">
    <location>
        <begin position="1492"/>
        <end position="1512"/>
    </location>
</feature>